<proteinExistence type="predicted"/>
<organism evidence="2 3">
    <name type="scientific">Aphis glycines</name>
    <name type="common">Soybean aphid</name>
    <dbReference type="NCBI Taxonomy" id="307491"/>
    <lineage>
        <taxon>Eukaryota</taxon>
        <taxon>Metazoa</taxon>
        <taxon>Ecdysozoa</taxon>
        <taxon>Arthropoda</taxon>
        <taxon>Hexapoda</taxon>
        <taxon>Insecta</taxon>
        <taxon>Pterygota</taxon>
        <taxon>Neoptera</taxon>
        <taxon>Paraneoptera</taxon>
        <taxon>Hemiptera</taxon>
        <taxon>Sternorrhyncha</taxon>
        <taxon>Aphidomorpha</taxon>
        <taxon>Aphidoidea</taxon>
        <taxon>Aphididae</taxon>
        <taxon>Aphidini</taxon>
        <taxon>Aphis</taxon>
        <taxon>Aphis</taxon>
    </lineage>
</organism>
<feature type="compositionally biased region" description="Basic residues" evidence="1">
    <location>
        <begin position="82"/>
        <end position="91"/>
    </location>
</feature>
<evidence type="ECO:0000313" key="2">
    <source>
        <dbReference type="EMBL" id="KAE9539552.1"/>
    </source>
</evidence>
<keyword evidence="3" id="KW-1185">Reference proteome</keyword>
<feature type="compositionally biased region" description="Low complexity" evidence="1">
    <location>
        <begin position="40"/>
        <end position="56"/>
    </location>
</feature>
<evidence type="ECO:0000313" key="3">
    <source>
        <dbReference type="Proteomes" id="UP000475862"/>
    </source>
</evidence>
<comment type="caution">
    <text evidence="2">The sequence shown here is derived from an EMBL/GenBank/DDBJ whole genome shotgun (WGS) entry which is preliminary data.</text>
</comment>
<feature type="region of interest" description="Disordered" evidence="1">
    <location>
        <begin position="9"/>
        <end position="122"/>
    </location>
</feature>
<reference evidence="2 3" key="1">
    <citation type="submission" date="2019-08" db="EMBL/GenBank/DDBJ databases">
        <title>The genome of the soybean aphid Biotype 1, its phylome, world population structure and adaptation to the North American continent.</title>
        <authorList>
            <person name="Giordano R."/>
            <person name="Donthu R.K."/>
            <person name="Hernandez A.G."/>
            <person name="Wright C.L."/>
            <person name="Zimin A.V."/>
        </authorList>
    </citation>
    <scope>NUCLEOTIDE SEQUENCE [LARGE SCALE GENOMIC DNA]</scope>
    <source>
        <tissue evidence="2">Whole aphids</tissue>
    </source>
</reference>
<dbReference type="Proteomes" id="UP000475862">
    <property type="component" value="Unassembled WGS sequence"/>
</dbReference>
<evidence type="ECO:0000256" key="1">
    <source>
        <dbReference type="SAM" id="MobiDB-lite"/>
    </source>
</evidence>
<protein>
    <submittedName>
        <fullName evidence="2">Uncharacterized protein</fullName>
    </submittedName>
</protein>
<sequence>MCSFAVFYTEDDSSSSLNTGSSMHRSVSEKSGSCGGAGAGSSSSSSRNRGPGLRRPSAPHMHSTPDVYTAAGGASPADRRAAGRRRTRRHAATLGGARQSRVHAVRGRAARRGHPADIPKAPDRETGARLAVVVVFAAPSAPPPAQRSHATASTAQPQPGVDRVVSQHRGQVRHRRVPLIVGARVVSAAVPPSPPKRIERHYDHGVGESIDYICAHHIAVFRFKERTTEPVYSNASRQKAAASLCGFFLFKILSDLSDL</sequence>
<accession>A0A6G0TUZ8</accession>
<dbReference type="AlphaFoldDB" id="A0A6G0TUZ8"/>
<feature type="compositionally biased region" description="Basic residues" evidence="1">
    <location>
        <begin position="100"/>
        <end position="113"/>
    </location>
</feature>
<feature type="region of interest" description="Disordered" evidence="1">
    <location>
        <begin position="141"/>
        <end position="162"/>
    </location>
</feature>
<dbReference type="EMBL" id="VYZN01000014">
    <property type="protein sequence ID" value="KAE9539552.1"/>
    <property type="molecule type" value="Genomic_DNA"/>
</dbReference>
<feature type="compositionally biased region" description="Polar residues" evidence="1">
    <location>
        <begin position="148"/>
        <end position="157"/>
    </location>
</feature>
<gene>
    <name evidence="2" type="ORF">AGLY_004804</name>
</gene>
<name>A0A6G0TUZ8_APHGL</name>